<evidence type="ECO:0000313" key="3">
    <source>
        <dbReference type="Proteomes" id="UP000237025"/>
    </source>
</evidence>
<reference evidence="2 3" key="1">
    <citation type="submission" date="2018-02" db="EMBL/GenBank/DDBJ databases">
        <title>Lelliotia aquatilis sp. nov., isolated from drinking water.</title>
        <authorList>
            <person name="Kaempfer P."/>
            <person name="Glaeser S."/>
            <person name="Exner M."/>
            <person name="Doijad S."/>
            <person name="Chakraborty T."/>
        </authorList>
    </citation>
    <scope>NUCLEOTIDE SEQUENCE [LARGE SCALE GENOMIC DNA]</scope>
    <source>
        <strain evidence="2 3">6331-17</strain>
    </source>
</reference>
<evidence type="ECO:0000313" key="2">
    <source>
        <dbReference type="EMBL" id="POZ22408.1"/>
    </source>
</evidence>
<accession>A0ABX5A0C4</accession>
<sequence>MLNSVHHVPEHLSTMSPDRTWERDGVRATERETPLNLYELTAIIRSNMQFPNQSLPRRV</sequence>
<proteinExistence type="predicted"/>
<feature type="region of interest" description="Disordered" evidence="1">
    <location>
        <begin position="1"/>
        <end position="27"/>
    </location>
</feature>
<gene>
    <name evidence="2" type="ORF">C3712_11980</name>
</gene>
<name>A0ABX5A0C4_9ENTR</name>
<dbReference type="EMBL" id="PQVW01000008">
    <property type="protein sequence ID" value="POZ22408.1"/>
    <property type="molecule type" value="Genomic_DNA"/>
</dbReference>
<dbReference type="Proteomes" id="UP000237025">
    <property type="component" value="Unassembled WGS sequence"/>
</dbReference>
<protein>
    <submittedName>
        <fullName evidence="2">Uncharacterized protein</fullName>
    </submittedName>
</protein>
<evidence type="ECO:0000256" key="1">
    <source>
        <dbReference type="SAM" id="MobiDB-lite"/>
    </source>
</evidence>
<comment type="caution">
    <text evidence="2">The sequence shown here is derived from an EMBL/GenBank/DDBJ whole genome shotgun (WGS) entry which is preliminary data.</text>
</comment>
<organism evidence="2 3">
    <name type="scientific">Lelliottia aquatilis</name>
    <dbReference type="NCBI Taxonomy" id="2080838"/>
    <lineage>
        <taxon>Bacteria</taxon>
        <taxon>Pseudomonadati</taxon>
        <taxon>Pseudomonadota</taxon>
        <taxon>Gammaproteobacteria</taxon>
        <taxon>Enterobacterales</taxon>
        <taxon>Enterobacteriaceae</taxon>
        <taxon>Lelliottia</taxon>
    </lineage>
</organism>
<keyword evidence="3" id="KW-1185">Reference proteome</keyword>